<keyword evidence="5" id="KW-0539">Nucleus</keyword>
<dbReference type="GO" id="GO:0070876">
    <property type="term" value="C:SOSS complex"/>
    <property type="evidence" value="ECO:0007669"/>
    <property type="project" value="Ensembl"/>
</dbReference>
<keyword evidence="2" id="KW-0227">DNA damage</keyword>
<feature type="compositionally biased region" description="Polar residues" evidence="8">
    <location>
        <begin position="158"/>
        <end position="172"/>
    </location>
</feature>
<protein>
    <submittedName>
        <fullName evidence="9">Nucleic acid binding protein 2</fullName>
    </submittedName>
</protein>
<reference evidence="9" key="1">
    <citation type="submission" date="2024-01" db="EMBL/GenBank/DDBJ databases">
        <title>GRCr8: a new rat reference genome assembly contstructed from accurate long reads and long range scaffolding.</title>
        <authorList>
            <person name="Doris P.A."/>
            <person name="Kalbfleisch T."/>
            <person name="Li K."/>
            <person name="Howe K."/>
            <person name="Wood J."/>
        </authorList>
    </citation>
    <scope>NUCLEOTIDE SEQUENCE [LARGE SCALE GENOMIC DNA]</scope>
    <source>
        <strain evidence="9">Brown Norway</strain>
    </source>
</reference>
<name>A0A0G2K954_RAT</name>
<dbReference type="OrthoDB" id="295715at2759"/>
<feature type="compositionally biased region" description="Polar residues" evidence="8">
    <location>
        <begin position="221"/>
        <end position="231"/>
    </location>
</feature>
<gene>
    <name evidence="9 11" type="primary">Nabp2</name>
</gene>
<evidence type="ECO:0000313" key="11">
    <source>
        <dbReference type="RGD" id="1308158"/>
    </source>
</evidence>
<dbReference type="CDD" id="cd04491">
    <property type="entry name" value="SoSSB_OBF"/>
    <property type="match status" value="1"/>
</dbReference>
<evidence type="ECO:0000313" key="9">
    <source>
        <dbReference type="Ensembl" id="ENSRNOP00000074864.2"/>
    </source>
</evidence>
<feature type="region of interest" description="Disordered" evidence="8">
    <location>
        <begin position="156"/>
        <end position="255"/>
    </location>
</feature>
<reference evidence="9" key="2">
    <citation type="submission" date="2025-08" db="UniProtKB">
        <authorList>
            <consortium name="Ensembl"/>
        </authorList>
    </citation>
    <scope>IDENTIFICATION</scope>
    <source>
        <strain evidence="9">Brown Norway</strain>
    </source>
</reference>
<dbReference type="GO" id="GO:0005654">
    <property type="term" value="C:nucleoplasm"/>
    <property type="evidence" value="ECO:0007669"/>
    <property type="project" value="Ensembl"/>
</dbReference>
<evidence type="ECO:0000256" key="2">
    <source>
        <dbReference type="ARBA" id="ARBA00022763"/>
    </source>
</evidence>
<dbReference type="OMA" id="QSKAAQN"/>
<evidence type="ECO:0000256" key="4">
    <source>
        <dbReference type="ARBA" id="ARBA00023204"/>
    </source>
</evidence>
<sequence>MGRPSGSMGQRLQALNLHLPFPLPAGCHGSGSMTTETFVKDIKPGLKNLNLIFIVLETGRVTKTKDGHEVRTCKVADKTGSINISVWDDVGNLIQPGDIIRLTKGGQVRVYKDAMQPAACVSWLDLSVARWMSPRLSLLCRFCMVYSEVPNFSEPNPEYNTQQASNKSVQNDSSPTAPQATTGPPAASPASESQNGNGLSTQPGPVGGPHPSHAPSHPPSTRITRSQPNHTPSGPPGPSSSPVSNGKETRRSSKR</sequence>
<dbReference type="RGD" id="1308158">
    <property type="gene designation" value="Nabp2"/>
</dbReference>
<dbReference type="VEuPathDB" id="HostDB:ENSRNOG00000023480"/>
<dbReference type="SUPFAM" id="SSF50249">
    <property type="entry name" value="Nucleic acid-binding proteins"/>
    <property type="match status" value="1"/>
</dbReference>
<evidence type="ECO:0000313" key="10">
    <source>
        <dbReference type="Proteomes" id="UP000002494"/>
    </source>
</evidence>
<dbReference type="GO" id="GO:0035861">
    <property type="term" value="C:site of double-strand break"/>
    <property type="evidence" value="ECO:0007669"/>
    <property type="project" value="Ensembl"/>
</dbReference>
<dbReference type="InterPro" id="IPR012340">
    <property type="entry name" value="NA-bd_OB-fold"/>
</dbReference>
<dbReference type="Gene3D" id="2.40.50.140">
    <property type="entry name" value="Nucleic acid-binding proteins"/>
    <property type="match status" value="1"/>
</dbReference>
<evidence type="ECO:0000256" key="7">
    <source>
        <dbReference type="ARBA" id="ARBA00045824"/>
    </source>
</evidence>
<evidence type="ECO:0000256" key="6">
    <source>
        <dbReference type="ARBA" id="ARBA00038163"/>
    </source>
</evidence>
<dbReference type="PANTHER" id="PTHR13356">
    <property type="entry name" value="OB FOLD NUCLEIC ACID BINDING PROTEIN-RELATED"/>
    <property type="match status" value="1"/>
</dbReference>
<dbReference type="Ensembl" id="ENSRNOT00000086656.3">
    <property type="protein sequence ID" value="ENSRNOP00000074864.2"/>
    <property type="gene ID" value="ENSRNOG00000023480.8"/>
</dbReference>
<keyword evidence="4" id="KW-0234">DNA repair</keyword>
<dbReference type="GO" id="GO:0070200">
    <property type="term" value="P:establishment of protein localization to telomere"/>
    <property type="evidence" value="ECO:0007669"/>
    <property type="project" value="Ensembl"/>
</dbReference>
<evidence type="ECO:0007829" key="12">
    <source>
        <dbReference type="PeptideAtlas" id="A0A0G2K954"/>
    </source>
</evidence>
<comment type="function">
    <text evidence="7">Component of the SOSS complex, a multiprotein complex that functions downstream of the MRN complex to promote DNA repair and G2/M checkpoint. In the SOSS complex, acts as a sensor of single-stranded DNA that binds to single-stranded DNA, in particular to polypyrimidines. The SOSS complex associates with DNA lesions and influences diverse endpoints in the cellular DNA damage response including cell-cycle checkpoint activation, recombinational repair and maintenance of genomic stability. Required for efficient homologous recombination-dependent repair of double-strand breaks (DSBs) and ATM-dependent signaling pathways.</text>
</comment>
<dbReference type="Proteomes" id="UP000002494">
    <property type="component" value="Chromosome 7"/>
</dbReference>
<keyword evidence="10" id="KW-1185">Reference proteome</keyword>
<comment type="similarity">
    <text evidence="6">Belongs to the SOSS-B family. SOSS-B1 subfamily.</text>
</comment>
<dbReference type="ExpressionAtlas" id="A0A0G2K954">
    <property type="expression patterns" value="baseline and differential"/>
</dbReference>
<dbReference type="GO" id="GO:0098505">
    <property type="term" value="F:G-rich strand telomeric DNA binding"/>
    <property type="evidence" value="ECO:0007669"/>
    <property type="project" value="Ensembl"/>
</dbReference>
<dbReference type="FunFam" id="2.40.50.140:FF:000072">
    <property type="entry name" value="SOSS complex subunit B2"/>
    <property type="match status" value="1"/>
</dbReference>
<comment type="subcellular location">
    <subcellularLocation>
        <location evidence="1">Nucleus</location>
    </subcellularLocation>
</comment>
<dbReference type="GO" id="GO:0044818">
    <property type="term" value="P:mitotic G2/M transition checkpoint"/>
    <property type="evidence" value="ECO:0007669"/>
    <property type="project" value="Ensembl"/>
</dbReference>
<accession>A0A0G2K954</accession>
<dbReference type="GO" id="GO:0010212">
    <property type="term" value="P:response to ionizing radiation"/>
    <property type="evidence" value="ECO:0007669"/>
    <property type="project" value="Ensembl"/>
</dbReference>
<evidence type="ECO:0000256" key="1">
    <source>
        <dbReference type="ARBA" id="ARBA00004123"/>
    </source>
</evidence>
<evidence type="ECO:0000256" key="3">
    <source>
        <dbReference type="ARBA" id="ARBA00023125"/>
    </source>
</evidence>
<dbReference type="GO" id="GO:1904355">
    <property type="term" value="P:positive regulation of telomere capping"/>
    <property type="evidence" value="ECO:0007669"/>
    <property type="project" value="Ensembl"/>
</dbReference>
<dbReference type="GO" id="GO:0070182">
    <property type="term" value="F:DNA polymerase binding"/>
    <property type="evidence" value="ECO:0007669"/>
    <property type="project" value="Ensembl"/>
</dbReference>
<feature type="compositionally biased region" description="Low complexity" evidence="8">
    <location>
        <begin position="173"/>
        <end position="193"/>
    </location>
</feature>
<reference evidence="9" key="3">
    <citation type="submission" date="2025-09" db="UniProtKB">
        <authorList>
            <consortium name="Ensembl"/>
        </authorList>
    </citation>
    <scope>IDENTIFICATION</scope>
    <source>
        <strain evidence="9">Brown Norway</strain>
    </source>
</reference>
<proteinExistence type="evidence at protein level"/>
<keyword evidence="3" id="KW-0238">DNA-binding</keyword>
<dbReference type="InterPro" id="IPR051231">
    <property type="entry name" value="SOSS-B"/>
</dbReference>
<organism evidence="9 10">
    <name type="scientific">Rattus norvegicus</name>
    <name type="common">Rat</name>
    <dbReference type="NCBI Taxonomy" id="10116"/>
    <lineage>
        <taxon>Eukaryota</taxon>
        <taxon>Metazoa</taxon>
        <taxon>Chordata</taxon>
        <taxon>Craniata</taxon>
        <taxon>Vertebrata</taxon>
        <taxon>Euteleostomi</taxon>
        <taxon>Mammalia</taxon>
        <taxon>Eutheria</taxon>
        <taxon>Euarchontoglires</taxon>
        <taxon>Glires</taxon>
        <taxon>Rodentia</taxon>
        <taxon>Myomorpha</taxon>
        <taxon>Muroidea</taxon>
        <taxon>Muridae</taxon>
        <taxon>Murinae</taxon>
        <taxon>Rattus</taxon>
    </lineage>
</organism>
<dbReference type="GO" id="GO:0000724">
    <property type="term" value="P:double-strand break repair via homologous recombination"/>
    <property type="evidence" value="ECO:0007669"/>
    <property type="project" value="Ensembl"/>
</dbReference>
<keyword evidence="12" id="KW-1267">Proteomics identification</keyword>
<evidence type="ECO:0000256" key="8">
    <source>
        <dbReference type="SAM" id="MobiDB-lite"/>
    </source>
</evidence>
<dbReference type="Bgee" id="ENSRNOG00000023480">
    <property type="expression patterns" value="Expressed in pancreas and 20 other cell types or tissues"/>
</dbReference>
<dbReference type="GO" id="GO:0005829">
    <property type="term" value="C:cytosol"/>
    <property type="evidence" value="ECO:0007669"/>
    <property type="project" value="Ensembl"/>
</dbReference>
<dbReference type="GO" id="GO:0000781">
    <property type="term" value="C:chromosome, telomeric region"/>
    <property type="evidence" value="ECO:0007669"/>
    <property type="project" value="Ensembl"/>
</dbReference>
<dbReference type="AlphaFoldDB" id="A0A0G2K954"/>
<dbReference type="GeneTree" id="ENSGT00940000161079"/>
<dbReference type="PANTHER" id="PTHR13356:SF3">
    <property type="entry name" value="SOSS COMPLEX SUBUNIT B1"/>
    <property type="match status" value="1"/>
</dbReference>
<evidence type="ECO:0000256" key="5">
    <source>
        <dbReference type="ARBA" id="ARBA00023242"/>
    </source>
</evidence>